<keyword evidence="2" id="KW-1185">Reference proteome</keyword>
<gene>
    <name evidence="1" type="ORF">PCOR1329_LOCUS59877</name>
</gene>
<sequence>MGRGRGVLRAGRGRGRRGAAGTAGVKVVLFATSSSDECATQGFQEAVGPGPTVSFVAGDTANLAALFSMGVLFQCSARYLLSSKALHLITVVLRRGVSARMVGAIALILP</sequence>
<protein>
    <recommendedName>
        <fullName evidence="3">H(+)-exporting diphosphatase</fullName>
    </recommendedName>
</protein>
<name>A0ABN9VP31_9DINO</name>
<reference evidence="1" key="1">
    <citation type="submission" date="2023-10" db="EMBL/GenBank/DDBJ databases">
        <authorList>
            <person name="Chen Y."/>
            <person name="Shah S."/>
            <person name="Dougan E. K."/>
            <person name="Thang M."/>
            <person name="Chan C."/>
        </authorList>
    </citation>
    <scope>NUCLEOTIDE SEQUENCE [LARGE SCALE GENOMIC DNA]</scope>
</reference>
<evidence type="ECO:0000313" key="2">
    <source>
        <dbReference type="Proteomes" id="UP001189429"/>
    </source>
</evidence>
<evidence type="ECO:0008006" key="3">
    <source>
        <dbReference type="Google" id="ProtNLM"/>
    </source>
</evidence>
<dbReference type="EMBL" id="CAUYUJ010017480">
    <property type="protein sequence ID" value="CAK0875149.1"/>
    <property type="molecule type" value="Genomic_DNA"/>
</dbReference>
<organism evidence="1 2">
    <name type="scientific">Prorocentrum cordatum</name>
    <dbReference type="NCBI Taxonomy" id="2364126"/>
    <lineage>
        <taxon>Eukaryota</taxon>
        <taxon>Sar</taxon>
        <taxon>Alveolata</taxon>
        <taxon>Dinophyceae</taxon>
        <taxon>Prorocentrales</taxon>
        <taxon>Prorocentraceae</taxon>
        <taxon>Prorocentrum</taxon>
    </lineage>
</organism>
<dbReference type="Proteomes" id="UP001189429">
    <property type="component" value="Unassembled WGS sequence"/>
</dbReference>
<proteinExistence type="predicted"/>
<evidence type="ECO:0000313" key="1">
    <source>
        <dbReference type="EMBL" id="CAK0875149.1"/>
    </source>
</evidence>
<accession>A0ABN9VP31</accession>
<comment type="caution">
    <text evidence="1">The sequence shown here is derived from an EMBL/GenBank/DDBJ whole genome shotgun (WGS) entry which is preliminary data.</text>
</comment>